<organism evidence="2 3">
    <name type="scientific">Streptomyces termitum</name>
    <dbReference type="NCBI Taxonomy" id="67368"/>
    <lineage>
        <taxon>Bacteria</taxon>
        <taxon>Bacillati</taxon>
        <taxon>Actinomycetota</taxon>
        <taxon>Actinomycetes</taxon>
        <taxon>Kitasatosporales</taxon>
        <taxon>Streptomycetaceae</taxon>
        <taxon>Streptomyces</taxon>
    </lineage>
</organism>
<dbReference type="RefSeq" id="WP_189983313.1">
    <property type="nucleotide sequence ID" value="NZ_BMUL01000026.1"/>
</dbReference>
<dbReference type="InterPro" id="IPR016181">
    <property type="entry name" value="Acyl_CoA_acyltransferase"/>
</dbReference>
<evidence type="ECO:0000313" key="3">
    <source>
        <dbReference type="Proteomes" id="UP000644020"/>
    </source>
</evidence>
<gene>
    <name evidence="2" type="ORF">GCM10010305_60920</name>
</gene>
<name>A0A918TD15_9ACTN</name>
<dbReference type="Gene3D" id="3.40.630.30">
    <property type="match status" value="1"/>
</dbReference>
<dbReference type="SUPFAM" id="SSF55729">
    <property type="entry name" value="Acyl-CoA N-acyltransferases (Nat)"/>
    <property type="match status" value="1"/>
</dbReference>
<dbReference type="Proteomes" id="UP000644020">
    <property type="component" value="Unassembled WGS sequence"/>
</dbReference>
<evidence type="ECO:0000313" key="2">
    <source>
        <dbReference type="EMBL" id="GHB09860.1"/>
    </source>
</evidence>
<reference evidence="2" key="2">
    <citation type="submission" date="2020-09" db="EMBL/GenBank/DDBJ databases">
        <authorList>
            <person name="Sun Q."/>
            <person name="Ohkuma M."/>
        </authorList>
    </citation>
    <scope>NUCLEOTIDE SEQUENCE</scope>
    <source>
        <strain evidence="2">JCM 4518</strain>
    </source>
</reference>
<reference evidence="2" key="1">
    <citation type="journal article" date="2014" name="Int. J. Syst. Evol. Microbiol.">
        <title>Complete genome sequence of Corynebacterium casei LMG S-19264T (=DSM 44701T), isolated from a smear-ripened cheese.</title>
        <authorList>
            <consortium name="US DOE Joint Genome Institute (JGI-PGF)"/>
            <person name="Walter F."/>
            <person name="Albersmeier A."/>
            <person name="Kalinowski J."/>
            <person name="Ruckert C."/>
        </authorList>
    </citation>
    <scope>NUCLEOTIDE SEQUENCE</scope>
    <source>
        <strain evidence="2">JCM 4518</strain>
    </source>
</reference>
<dbReference type="AlphaFoldDB" id="A0A918TD15"/>
<dbReference type="GO" id="GO:0016747">
    <property type="term" value="F:acyltransferase activity, transferring groups other than amino-acyl groups"/>
    <property type="evidence" value="ECO:0007669"/>
    <property type="project" value="InterPro"/>
</dbReference>
<dbReference type="InterPro" id="IPR000182">
    <property type="entry name" value="GNAT_dom"/>
</dbReference>
<comment type="caution">
    <text evidence="2">The sequence shown here is derived from an EMBL/GenBank/DDBJ whole genome shotgun (WGS) entry which is preliminary data.</text>
</comment>
<proteinExistence type="predicted"/>
<sequence>MTDGLVVRPLTGSEELDLFLGLSYTLDHELSDDLASGRRLPEWMWVAVRDGRPLGRIAWWTHTAGAAPYLLDFFDLAPELSAEEAAGVGRRLLAEASAAVVPAGTVPPEYSRFLSPDWREDAVERAGVEARLDLLAETGARPLVERLRLEWRPGRPVAEPSGRLRFRPVRDREDLVALMARTLEGTLDAHSRAELAGGLAAREAAERQYDGEFARYASPRDWWRIAERADTGDPVGFVVPARNSYNPIIAYIGVLPDHRGHGYIDEILAEGTRILAGTGVDRVRASTDVGNVPMAAAFARAGYAVFQRQIDCVWDAPGASPS</sequence>
<keyword evidence="3" id="KW-1185">Reference proteome</keyword>
<accession>A0A918TD15</accession>
<feature type="domain" description="N-acetyltransferase" evidence="1">
    <location>
        <begin position="164"/>
        <end position="322"/>
    </location>
</feature>
<protein>
    <submittedName>
        <fullName evidence="2">N-acetyltransferase</fullName>
    </submittedName>
</protein>
<evidence type="ECO:0000259" key="1">
    <source>
        <dbReference type="PROSITE" id="PS51186"/>
    </source>
</evidence>
<dbReference type="PROSITE" id="PS51186">
    <property type="entry name" value="GNAT"/>
    <property type="match status" value="1"/>
</dbReference>
<dbReference type="EMBL" id="BMUL01000026">
    <property type="protein sequence ID" value="GHB09860.1"/>
    <property type="molecule type" value="Genomic_DNA"/>
</dbReference>
<dbReference type="Pfam" id="PF13302">
    <property type="entry name" value="Acetyltransf_3"/>
    <property type="match status" value="1"/>
</dbReference>